<dbReference type="Pfam" id="PF13560">
    <property type="entry name" value="HTH_31"/>
    <property type="match status" value="1"/>
</dbReference>
<keyword evidence="2" id="KW-1185">Reference proteome</keyword>
<organism evidence="1 2">
    <name type="scientific">Streptomyces dengpaensis</name>
    <dbReference type="NCBI Taxonomy" id="2049881"/>
    <lineage>
        <taxon>Bacteria</taxon>
        <taxon>Bacillati</taxon>
        <taxon>Actinomycetota</taxon>
        <taxon>Actinomycetes</taxon>
        <taxon>Kitasatosporales</taxon>
        <taxon>Streptomycetaceae</taxon>
        <taxon>Streptomyces</taxon>
    </lineage>
</organism>
<evidence type="ECO:0000313" key="2">
    <source>
        <dbReference type="Proteomes" id="UP000238413"/>
    </source>
</evidence>
<evidence type="ECO:0000313" key="1">
    <source>
        <dbReference type="EMBL" id="AVH54501.1"/>
    </source>
</evidence>
<gene>
    <name evidence="1" type="ORF">C4B68_00065</name>
</gene>
<dbReference type="EMBL" id="CP026652">
    <property type="protein sequence ID" value="AVH54501.1"/>
    <property type="molecule type" value="Genomic_DNA"/>
</dbReference>
<name>A0ABN5HTU7_9ACTN</name>
<accession>A0ABN5HTU7</accession>
<dbReference type="Proteomes" id="UP000238413">
    <property type="component" value="Chromosome"/>
</dbReference>
<reference evidence="1 2" key="1">
    <citation type="submission" date="2018-02" db="EMBL/GenBank/DDBJ databases">
        <title>Complete genome sequence of Streptomyces dengpaensis, the producer of angucyclines.</title>
        <authorList>
            <person name="Yumei L."/>
        </authorList>
    </citation>
    <scope>NUCLEOTIDE SEQUENCE [LARGE SCALE GENOMIC DNA]</scope>
    <source>
        <strain evidence="1 2">XZHG99</strain>
    </source>
</reference>
<proteinExistence type="predicted"/>
<protein>
    <submittedName>
        <fullName evidence="1">XRE family transcriptional regulator</fullName>
    </submittedName>
</protein>
<sequence length="246" mass="27541">MPGTEVVVMGRRENPVDRTVPARATLADFLRARRHQAQMTYQQMARRSTSVSAATFERAASGAVVPSWETVEEFILANISDRDFYLEYLIDEARQLWIRARRATRAPYYVRTAPDPTLLATPADFLRALRRQHVWAGYPSPGEMERACGPGRLPATTARRIIAGDVLPVDPQQAVAFLRACHVVKAVDLERWLAAAVRILRDVPSRARNLDKWIQAHEQLVQKARTETVAASVSRLPAPHEGRAAA</sequence>